<feature type="DNA-binding region" description="H-T-H motif" evidence="4">
    <location>
        <begin position="37"/>
        <end position="56"/>
    </location>
</feature>
<dbReference type="RefSeq" id="WP_344163808.1">
    <property type="nucleotide sequence ID" value="NZ_BAAANF010000027.1"/>
</dbReference>
<dbReference type="InterPro" id="IPR009057">
    <property type="entry name" value="Homeodomain-like_sf"/>
</dbReference>
<evidence type="ECO:0000313" key="6">
    <source>
        <dbReference type="EMBL" id="GAA1716552.1"/>
    </source>
</evidence>
<dbReference type="InterPro" id="IPR001647">
    <property type="entry name" value="HTH_TetR"/>
</dbReference>
<dbReference type="PANTHER" id="PTHR30055">
    <property type="entry name" value="HTH-TYPE TRANSCRIPTIONAL REGULATOR RUTR"/>
    <property type="match status" value="1"/>
</dbReference>
<name>A0ABN2J2A3_9ACTN</name>
<organism evidence="6 7">
    <name type="scientific">Kribbella yunnanensis</name>
    <dbReference type="NCBI Taxonomy" id="190194"/>
    <lineage>
        <taxon>Bacteria</taxon>
        <taxon>Bacillati</taxon>
        <taxon>Actinomycetota</taxon>
        <taxon>Actinomycetes</taxon>
        <taxon>Propionibacteriales</taxon>
        <taxon>Kribbellaceae</taxon>
        <taxon>Kribbella</taxon>
    </lineage>
</organism>
<accession>A0ABN2J2A3</accession>
<keyword evidence="2 4" id="KW-0238">DNA-binding</keyword>
<comment type="caution">
    <text evidence="6">The sequence shown here is derived from an EMBL/GenBank/DDBJ whole genome shotgun (WGS) entry which is preliminary data.</text>
</comment>
<feature type="domain" description="HTH tetR-type" evidence="5">
    <location>
        <begin position="16"/>
        <end position="74"/>
    </location>
</feature>
<dbReference type="InterPro" id="IPR050109">
    <property type="entry name" value="HTH-type_TetR-like_transc_reg"/>
</dbReference>
<dbReference type="SUPFAM" id="SSF48498">
    <property type="entry name" value="Tetracyclin repressor-like, C-terminal domain"/>
    <property type="match status" value="1"/>
</dbReference>
<evidence type="ECO:0000256" key="4">
    <source>
        <dbReference type="PROSITE-ProRule" id="PRU00335"/>
    </source>
</evidence>
<protein>
    <recommendedName>
        <fullName evidence="5">HTH tetR-type domain-containing protein</fullName>
    </recommendedName>
</protein>
<proteinExistence type="predicted"/>
<dbReference type="InterPro" id="IPR036271">
    <property type="entry name" value="Tet_transcr_reg_TetR-rel_C_sf"/>
</dbReference>
<gene>
    <name evidence="6" type="ORF">GCM10009745_76330</name>
</gene>
<evidence type="ECO:0000256" key="2">
    <source>
        <dbReference type="ARBA" id="ARBA00023125"/>
    </source>
</evidence>
<dbReference type="Gene3D" id="1.10.357.10">
    <property type="entry name" value="Tetracycline Repressor, domain 2"/>
    <property type="match status" value="1"/>
</dbReference>
<sequence>MAAIREKSPAKRADAQRSIEAILDGAIRCLSRNPEASVSEIAKTAGVGRVTVYGHFPNRADLVEAALTRAIDDGHAGLEAVDLSGDPRDALARLVDSSWQLVNQSRSLLIAAQDVLPPGKIRELHAGPANRVERLIERGRDEGVFRTDLPTTWLVGVLHSIMHSAADEITAGRLTPDEAAGYITATVLAAFSPGALRP</sequence>
<dbReference type="Proteomes" id="UP001500280">
    <property type="component" value="Unassembled WGS sequence"/>
</dbReference>
<evidence type="ECO:0000256" key="1">
    <source>
        <dbReference type="ARBA" id="ARBA00023015"/>
    </source>
</evidence>
<dbReference type="Pfam" id="PF00440">
    <property type="entry name" value="TetR_N"/>
    <property type="match status" value="1"/>
</dbReference>
<dbReference type="EMBL" id="BAAANF010000027">
    <property type="protein sequence ID" value="GAA1716552.1"/>
    <property type="molecule type" value="Genomic_DNA"/>
</dbReference>
<keyword evidence="3" id="KW-0804">Transcription</keyword>
<evidence type="ECO:0000313" key="7">
    <source>
        <dbReference type="Proteomes" id="UP001500280"/>
    </source>
</evidence>
<dbReference type="SUPFAM" id="SSF46689">
    <property type="entry name" value="Homeodomain-like"/>
    <property type="match status" value="1"/>
</dbReference>
<reference evidence="6 7" key="1">
    <citation type="journal article" date="2019" name="Int. J. Syst. Evol. Microbiol.">
        <title>The Global Catalogue of Microorganisms (GCM) 10K type strain sequencing project: providing services to taxonomists for standard genome sequencing and annotation.</title>
        <authorList>
            <consortium name="The Broad Institute Genomics Platform"/>
            <consortium name="The Broad Institute Genome Sequencing Center for Infectious Disease"/>
            <person name="Wu L."/>
            <person name="Ma J."/>
        </authorList>
    </citation>
    <scope>NUCLEOTIDE SEQUENCE [LARGE SCALE GENOMIC DNA]</scope>
    <source>
        <strain evidence="6 7">JCM 14307</strain>
    </source>
</reference>
<keyword evidence="1" id="KW-0805">Transcription regulation</keyword>
<keyword evidence="7" id="KW-1185">Reference proteome</keyword>
<dbReference type="PROSITE" id="PS50977">
    <property type="entry name" value="HTH_TETR_2"/>
    <property type="match status" value="1"/>
</dbReference>
<evidence type="ECO:0000256" key="3">
    <source>
        <dbReference type="ARBA" id="ARBA00023163"/>
    </source>
</evidence>
<dbReference type="PANTHER" id="PTHR30055:SF234">
    <property type="entry name" value="HTH-TYPE TRANSCRIPTIONAL REGULATOR BETI"/>
    <property type="match status" value="1"/>
</dbReference>
<evidence type="ECO:0000259" key="5">
    <source>
        <dbReference type="PROSITE" id="PS50977"/>
    </source>
</evidence>